<dbReference type="Gene3D" id="3.40.50.620">
    <property type="entry name" value="HUPs"/>
    <property type="match status" value="1"/>
</dbReference>
<dbReference type="GO" id="GO:0005524">
    <property type="term" value="F:ATP binding"/>
    <property type="evidence" value="ECO:0007669"/>
    <property type="project" value="UniProtKB-KW"/>
</dbReference>
<proteinExistence type="inferred from homology"/>
<evidence type="ECO:0000256" key="1">
    <source>
        <dbReference type="ARBA" id="ARBA00022642"/>
    </source>
</evidence>
<dbReference type="UniPathway" id="UPA00253">
    <property type="reaction ID" value="UER00600"/>
</dbReference>
<dbReference type="InterPro" id="IPR014729">
    <property type="entry name" value="Rossmann-like_a/b/a_fold"/>
</dbReference>
<evidence type="ECO:0000256" key="4">
    <source>
        <dbReference type="ARBA" id="ARBA00022741"/>
    </source>
</evidence>
<dbReference type="EMBL" id="SNRW01009818">
    <property type="protein sequence ID" value="KAA6377440.1"/>
    <property type="molecule type" value="Genomic_DNA"/>
</dbReference>
<accession>A0A5J4V572</accession>
<name>A0A5J4V572_9EUKA</name>
<organism evidence="9 10">
    <name type="scientific">Streblomastix strix</name>
    <dbReference type="NCBI Taxonomy" id="222440"/>
    <lineage>
        <taxon>Eukaryota</taxon>
        <taxon>Metamonada</taxon>
        <taxon>Preaxostyla</taxon>
        <taxon>Oxymonadida</taxon>
        <taxon>Streblomastigidae</taxon>
        <taxon>Streblomastix</taxon>
    </lineage>
</organism>
<dbReference type="PANTHER" id="PTHR12039:SF0">
    <property type="entry name" value="NICOTINAMIDE-NUCLEOTIDE ADENYLYLTRANSFERASE"/>
    <property type="match status" value="1"/>
</dbReference>
<dbReference type="GO" id="GO:0009435">
    <property type="term" value="P:NAD+ biosynthetic process"/>
    <property type="evidence" value="ECO:0007669"/>
    <property type="project" value="UniProtKB-UniPathway"/>
</dbReference>
<dbReference type="Pfam" id="PF01467">
    <property type="entry name" value="CTP_transf_like"/>
    <property type="match status" value="1"/>
</dbReference>
<dbReference type="GO" id="GO:0000309">
    <property type="term" value="F:nicotinamide-nucleotide adenylyltransferase activity"/>
    <property type="evidence" value="ECO:0007669"/>
    <property type="project" value="UniProtKB-EC"/>
</dbReference>
<gene>
    <name evidence="9" type="ORF">EZS28_027033</name>
</gene>
<comment type="similarity">
    <text evidence="7">Belongs to the eukaryotic NMN adenylyltransferase family.</text>
</comment>
<evidence type="ECO:0000259" key="8">
    <source>
        <dbReference type="Pfam" id="PF01467"/>
    </source>
</evidence>
<evidence type="ECO:0000256" key="6">
    <source>
        <dbReference type="ARBA" id="ARBA00023027"/>
    </source>
</evidence>
<evidence type="ECO:0000256" key="5">
    <source>
        <dbReference type="ARBA" id="ARBA00022840"/>
    </source>
</evidence>
<dbReference type="PANTHER" id="PTHR12039">
    <property type="entry name" value="NICOTINAMIDE MONONUCLEOTIDE ADENYLYLTRANSFERASE"/>
    <property type="match status" value="1"/>
</dbReference>
<dbReference type="NCBIfam" id="TIGR00482">
    <property type="entry name" value="nicotinate (nicotinamide) nucleotide adenylyltransferase"/>
    <property type="match status" value="1"/>
</dbReference>
<keyword evidence="5 7" id="KW-0067">ATP-binding</keyword>
<comment type="pathway">
    <text evidence="7">Cofactor biosynthesis; NAD(+) biosynthesis; NAD(+) from nicotinamide D-ribonucleotide: step 1/1.</text>
</comment>
<reference evidence="9 10" key="1">
    <citation type="submission" date="2019-03" db="EMBL/GenBank/DDBJ databases">
        <title>Single cell metagenomics reveals metabolic interactions within the superorganism composed of flagellate Streblomastix strix and complex community of Bacteroidetes bacteria on its surface.</title>
        <authorList>
            <person name="Treitli S.C."/>
            <person name="Kolisko M."/>
            <person name="Husnik F."/>
            <person name="Keeling P."/>
            <person name="Hampl V."/>
        </authorList>
    </citation>
    <scope>NUCLEOTIDE SEQUENCE [LARGE SCALE GENOMIC DNA]</scope>
    <source>
        <strain evidence="9">ST1C</strain>
    </source>
</reference>
<evidence type="ECO:0000256" key="7">
    <source>
        <dbReference type="RuleBase" id="RU362021"/>
    </source>
</evidence>
<evidence type="ECO:0000313" key="9">
    <source>
        <dbReference type="EMBL" id="KAA6377440.1"/>
    </source>
</evidence>
<dbReference type="OrthoDB" id="422187at2759"/>
<comment type="catalytic activity">
    <reaction evidence="7">
        <text>beta-nicotinamide D-ribonucleotide + ATP + H(+) = diphosphate + NAD(+)</text>
        <dbReference type="Rhea" id="RHEA:21360"/>
        <dbReference type="ChEBI" id="CHEBI:14649"/>
        <dbReference type="ChEBI" id="CHEBI:15378"/>
        <dbReference type="ChEBI" id="CHEBI:30616"/>
        <dbReference type="ChEBI" id="CHEBI:33019"/>
        <dbReference type="ChEBI" id="CHEBI:57540"/>
        <dbReference type="EC" id="2.7.7.1"/>
    </reaction>
</comment>
<comment type="caution">
    <text evidence="9">The sequence shown here is derived from an EMBL/GenBank/DDBJ whole genome shotgun (WGS) entry which is preliminary data.</text>
</comment>
<feature type="domain" description="Cytidyltransferase-like" evidence="8">
    <location>
        <begin position="20"/>
        <end position="200"/>
    </location>
</feature>
<keyword evidence="3 7" id="KW-0548">Nucleotidyltransferase</keyword>
<dbReference type="EC" id="2.7.7.1" evidence="7"/>
<dbReference type="InterPro" id="IPR051182">
    <property type="entry name" value="Euk_NMN_adenylyltrnsfrase"/>
</dbReference>
<dbReference type="InterPro" id="IPR005248">
    <property type="entry name" value="NadD/NMNAT"/>
</dbReference>
<dbReference type="SUPFAM" id="SSF52374">
    <property type="entry name" value="Nucleotidylyl transferase"/>
    <property type="match status" value="1"/>
</dbReference>
<dbReference type="GO" id="GO:0004515">
    <property type="term" value="F:nicotinate-nucleotide adenylyltransferase activity"/>
    <property type="evidence" value="ECO:0007669"/>
    <property type="project" value="UniProtKB-EC"/>
</dbReference>
<keyword evidence="4 7" id="KW-0547">Nucleotide-binding</keyword>
<dbReference type="Proteomes" id="UP000324800">
    <property type="component" value="Unassembled WGS sequence"/>
</dbReference>
<dbReference type="InterPro" id="IPR004821">
    <property type="entry name" value="Cyt_trans-like"/>
</dbReference>
<sequence>MADFAWVKPPPPGKRPAAVFFSGSFNPPTNQHFRVLEIAKRTIEKQFGYSVVAGIMSPVSEKYGKKGLLLSNHRVEMCRLGSIGSGWIGVDDWESNQDQWVRTAVTLDSVTDRIRAYLHCDDLEMFFVMSSDCLETMTIEGCGDISLFPQLFKHKMICCRRNNINVDKIIDHKYLKDYKNQIIYAYDEPENNISSTFVRELLSKGQSVRYLIPDAVINYIDENKLYLNAK</sequence>
<dbReference type="AlphaFoldDB" id="A0A5J4V572"/>
<comment type="catalytic activity">
    <reaction evidence="7">
        <text>nicotinate beta-D-ribonucleotide + ATP + H(+) = deamido-NAD(+) + diphosphate</text>
        <dbReference type="Rhea" id="RHEA:22860"/>
        <dbReference type="ChEBI" id="CHEBI:15378"/>
        <dbReference type="ChEBI" id="CHEBI:30616"/>
        <dbReference type="ChEBI" id="CHEBI:33019"/>
        <dbReference type="ChEBI" id="CHEBI:57502"/>
        <dbReference type="ChEBI" id="CHEBI:58437"/>
        <dbReference type="EC" id="2.7.7.18"/>
    </reaction>
</comment>
<evidence type="ECO:0000256" key="3">
    <source>
        <dbReference type="ARBA" id="ARBA00022695"/>
    </source>
</evidence>
<keyword evidence="2 7" id="KW-0808">Transferase</keyword>
<protein>
    <recommendedName>
        <fullName evidence="7">Nicotinamide-nucleotide adenylyltransferase</fullName>
        <ecNumber evidence="7">2.7.7.1</ecNumber>
        <ecNumber evidence="7">2.7.7.18</ecNumber>
    </recommendedName>
</protein>
<dbReference type="EC" id="2.7.7.18" evidence="7"/>
<keyword evidence="1 7" id="KW-0662">Pyridine nucleotide biosynthesis</keyword>
<evidence type="ECO:0000313" key="10">
    <source>
        <dbReference type="Proteomes" id="UP000324800"/>
    </source>
</evidence>
<keyword evidence="6 7" id="KW-0520">NAD</keyword>
<evidence type="ECO:0000256" key="2">
    <source>
        <dbReference type="ARBA" id="ARBA00022679"/>
    </source>
</evidence>